<sequence length="271" mass="31106">MDFVRRFETHQIERIRRAVIAYRDKHDVGDVVLTKEILRYLPKNVTYDSTLKNVQRLRNGENMRGATFLNACVQFLEVEMVTPPEEGLGLAMKQFVGDGVRYEKLWKELEGDYGLRVLGETAPDFSGDIFPTLEQGYGVPIRPTYDQPSVIMFAELSISQGESLDYGVAKERHYLRKDEAADDEDSGEPAENWIDRKGFCLPIGRQDLLIMIRDFRFSHMYVLTREPSGFSGRLVLPSPYETLTGQKPAIPWQSQYDVVLQQVPRAYRTDG</sequence>
<name>A0AAW5QUY6_9HYPH</name>
<proteinExistence type="predicted"/>
<dbReference type="RefSeq" id="WP_261614351.1">
    <property type="nucleotide sequence ID" value="NZ_JALIDZ010000001.1"/>
</dbReference>
<evidence type="ECO:0000313" key="1">
    <source>
        <dbReference type="EMBL" id="MCT8970797.1"/>
    </source>
</evidence>
<evidence type="ECO:0000313" key="2">
    <source>
        <dbReference type="Proteomes" id="UP001320898"/>
    </source>
</evidence>
<reference evidence="1 2" key="1">
    <citation type="submission" date="2022-04" db="EMBL/GenBank/DDBJ databases">
        <authorList>
            <person name="Ye Y.-Q."/>
            <person name="Du Z.-J."/>
        </authorList>
    </citation>
    <scope>NUCLEOTIDE SEQUENCE [LARGE SCALE GENOMIC DNA]</scope>
    <source>
        <strain evidence="1 2">A6E488</strain>
    </source>
</reference>
<dbReference type="Proteomes" id="UP001320898">
    <property type="component" value="Unassembled WGS sequence"/>
</dbReference>
<keyword evidence="2" id="KW-1185">Reference proteome</keyword>
<accession>A0AAW5QUY6</accession>
<gene>
    <name evidence="1" type="ORF">MUB46_02885</name>
</gene>
<dbReference type="AlphaFoldDB" id="A0AAW5QUY6"/>
<dbReference type="EMBL" id="JALIDZ010000001">
    <property type="protein sequence ID" value="MCT8970797.1"/>
    <property type="molecule type" value="Genomic_DNA"/>
</dbReference>
<comment type="caution">
    <text evidence="1">The sequence shown here is derived from an EMBL/GenBank/DDBJ whole genome shotgun (WGS) entry which is preliminary data.</text>
</comment>
<protein>
    <submittedName>
        <fullName evidence="1">Uncharacterized protein</fullName>
    </submittedName>
</protein>
<organism evidence="1 2">
    <name type="scientific">Microbaculum marinisediminis</name>
    <dbReference type="NCBI Taxonomy" id="2931392"/>
    <lineage>
        <taxon>Bacteria</taxon>
        <taxon>Pseudomonadati</taxon>
        <taxon>Pseudomonadota</taxon>
        <taxon>Alphaproteobacteria</taxon>
        <taxon>Hyphomicrobiales</taxon>
        <taxon>Tepidamorphaceae</taxon>
        <taxon>Microbaculum</taxon>
    </lineage>
</organism>